<dbReference type="Proteomes" id="UP001303408">
    <property type="component" value="Chromosome"/>
</dbReference>
<keyword evidence="1" id="KW-1133">Transmembrane helix</keyword>
<dbReference type="RefSeq" id="WP_313545188.1">
    <property type="nucleotide sequence ID" value="NZ_CP134880.1"/>
</dbReference>
<organism evidence="2">
    <name type="scientific">Demequina capsici</name>
    <dbReference type="NCBI Taxonomy" id="3075620"/>
    <lineage>
        <taxon>Bacteria</taxon>
        <taxon>Bacillati</taxon>
        <taxon>Actinomycetota</taxon>
        <taxon>Actinomycetes</taxon>
        <taxon>Micrococcales</taxon>
        <taxon>Demequinaceae</taxon>
        <taxon>Demequina</taxon>
    </lineage>
</organism>
<evidence type="ECO:0000256" key="1">
    <source>
        <dbReference type="SAM" id="Phobius"/>
    </source>
</evidence>
<name>A0AA96FHI2_9MICO</name>
<protein>
    <submittedName>
        <fullName evidence="2">Type II secretion system protein</fullName>
    </submittedName>
</protein>
<evidence type="ECO:0000313" key="2">
    <source>
        <dbReference type="EMBL" id="WNM28670.1"/>
    </source>
</evidence>
<dbReference type="NCBIfam" id="TIGR02532">
    <property type="entry name" value="IV_pilin_GFxxxE"/>
    <property type="match status" value="1"/>
</dbReference>
<reference evidence="2" key="1">
    <citation type="submission" date="2023-09" db="EMBL/GenBank/DDBJ databases">
        <title>Demequina sp. a novel bacteria isolated from Capsicum annuum.</title>
        <authorList>
            <person name="Humaira Z."/>
            <person name="Lee J."/>
            <person name="Cho D."/>
        </authorList>
    </citation>
    <scope>NUCLEOTIDE SEQUENCE</scope>
    <source>
        <strain evidence="2">PMTSA13</strain>
    </source>
</reference>
<accession>A0AA96FHI2</accession>
<feature type="transmembrane region" description="Helical" evidence="1">
    <location>
        <begin position="6"/>
        <end position="30"/>
    </location>
</feature>
<keyword evidence="1" id="KW-0472">Membrane</keyword>
<dbReference type="InterPro" id="IPR012902">
    <property type="entry name" value="N_methyl_site"/>
</dbReference>
<dbReference type="EMBL" id="CP134880">
    <property type="protein sequence ID" value="WNM28670.1"/>
    <property type="molecule type" value="Genomic_DNA"/>
</dbReference>
<dbReference type="AlphaFoldDB" id="A0AA96FHI2"/>
<keyword evidence="1" id="KW-0812">Transmembrane</keyword>
<dbReference type="KEGG" id="dcp:RN607_06595"/>
<proteinExistence type="predicted"/>
<gene>
    <name evidence="2" type="ORF">RN607_06595</name>
</gene>
<sequence length="214" mass="23328">MTLTELLVSMLIFGILMGIVFSVLISITYLSKDTLAQTRAIEEARLGVSQIDRQIRSGNVILDPASEDENTSGVKAYFSMRINTQENGKDMCVQWRVIDADGDGFGDLQFRSWEPGNTGGATDWGVVARNLVEMDVNPVSSADIDPTDPTTWPPFWVDDSNTGTTTAQFVRVTLRLKDPSARESAKAVSVSTVVTGRNSVIGYPESKCQAYPAP</sequence>